<evidence type="ECO:0000256" key="4">
    <source>
        <dbReference type="ARBA" id="ARBA00022833"/>
    </source>
</evidence>
<dbReference type="SUPFAM" id="SSF50129">
    <property type="entry name" value="GroES-like"/>
    <property type="match status" value="1"/>
</dbReference>
<dbReference type="Proteomes" id="UP000188268">
    <property type="component" value="Unassembled WGS sequence"/>
</dbReference>
<evidence type="ECO:0000256" key="1">
    <source>
        <dbReference type="ARBA" id="ARBA00001947"/>
    </source>
</evidence>
<proteinExistence type="predicted"/>
<evidence type="ECO:0000256" key="2">
    <source>
        <dbReference type="ARBA" id="ARBA00011738"/>
    </source>
</evidence>
<dbReference type="Gramene" id="OMP03005">
    <property type="protein sequence ID" value="OMP03005"/>
    <property type="gene ID" value="CCACVL1_02637"/>
</dbReference>
<dbReference type="OrthoDB" id="417550at2759"/>
<gene>
    <name evidence="6" type="ORF">CCACVL1_02637</name>
</gene>
<reference evidence="6 7" key="1">
    <citation type="submission" date="2013-09" db="EMBL/GenBank/DDBJ databases">
        <title>Corchorus capsularis genome sequencing.</title>
        <authorList>
            <person name="Alam M."/>
            <person name="Haque M.S."/>
            <person name="Islam M.S."/>
            <person name="Emdad E.M."/>
            <person name="Islam M.M."/>
            <person name="Ahmed B."/>
            <person name="Halim A."/>
            <person name="Hossen Q.M.M."/>
            <person name="Hossain M.Z."/>
            <person name="Ahmed R."/>
            <person name="Khan M.M."/>
            <person name="Islam R."/>
            <person name="Rashid M.M."/>
            <person name="Khan S.A."/>
            <person name="Rahman M.S."/>
            <person name="Alam M."/>
        </authorList>
    </citation>
    <scope>NUCLEOTIDE SEQUENCE [LARGE SCALE GENOMIC DNA]</scope>
    <source>
        <strain evidence="7">cv. CVL-1</strain>
        <tissue evidence="6">Whole seedling</tissue>
    </source>
</reference>
<keyword evidence="7" id="KW-1185">Reference proteome</keyword>
<dbReference type="AlphaFoldDB" id="A0A1R3K7C8"/>
<comment type="cofactor">
    <cofactor evidence="1">
        <name>Zn(2+)</name>
        <dbReference type="ChEBI" id="CHEBI:29105"/>
    </cofactor>
</comment>
<dbReference type="FunFam" id="3.40.50.720:FF:000003">
    <property type="entry name" value="S-(hydroxymethyl)glutathione dehydrogenase"/>
    <property type="match status" value="1"/>
</dbReference>
<comment type="caution">
    <text evidence="6">The sequence shown here is derived from an EMBL/GenBank/DDBJ whole genome shotgun (WGS) entry which is preliminary data.</text>
</comment>
<sequence>MDNGKSSNKTAGKPIRCKEFSATRPSGVGAACKTAKVEAGSTVVIFGIGSIGLAVAKGAKLCGARRIIGVDINPDKFEIGKKFGVTEFINSKECGDKTLSQVIIEMTGGGADYCFECVGLASLVQEAYASCRKGWGKTIVMGVDRPGAQLNFNSFDVLHSGKALMGSLYGGAKPKSDVPLMLKQYMNKELEVDEFVTHEVKFEDINKAFELLLEGKSIRCVIWMDKN</sequence>
<dbReference type="GO" id="GO:0046294">
    <property type="term" value="P:formaldehyde catabolic process"/>
    <property type="evidence" value="ECO:0007669"/>
    <property type="project" value="TreeGrafter"/>
</dbReference>
<feature type="domain" description="Alcohol dehydrogenase-like C-terminal" evidence="5">
    <location>
        <begin position="51"/>
        <end position="182"/>
    </location>
</feature>
<dbReference type="STRING" id="210143.A0A1R3K7C8"/>
<protein>
    <submittedName>
        <fullName evidence="6">Alcohol dehydrogenase superfamily, zinc-type</fullName>
    </submittedName>
</protein>
<evidence type="ECO:0000313" key="7">
    <source>
        <dbReference type="Proteomes" id="UP000188268"/>
    </source>
</evidence>
<dbReference type="Gene3D" id="3.40.50.720">
    <property type="entry name" value="NAD(P)-binding Rossmann-like Domain"/>
    <property type="match status" value="1"/>
</dbReference>
<dbReference type="SUPFAM" id="SSF51735">
    <property type="entry name" value="NAD(P)-binding Rossmann-fold domains"/>
    <property type="match status" value="1"/>
</dbReference>
<name>A0A1R3K7C8_COCAP</name>
<dbReference type="InterPro" id="IPR013149">
    <property type="entry name" value="ADH-like_C"/>
</dbReference>
<accession>A0A1R3K7C8</accession>
<dbReference type="GO" id="GO:0005829">
    <property type="term" value="C:cytosol"/>
    <property type="evidence" value="ECO:0007669"/>
    <property type="project" value="TreeGrafter"/>
</dbReference>
<keyword evidence="3" id="KW-0479">Metal-binding</keyword>
<evidence type="ECO:0000256" key="3">
    <source>
        <dbReference type="ARBA" id="ARBA00022723"/>
    </source>
</evidence>
<dbReference type="InterPro" id="IPR036291">
    <property type="entry name" value="NAD(P)-bd_dom_sf"/>
</dbReference>
<dbReference type="GO" id="GO:0008270">
    <property type="term" value="F:zinc ion binding"/>
    <property type="evidence" value="ECO:0007669"/>
    <property type="project" value="TreeGrafter"/>
</dbReference>
<dbReference type="EMBL" id="AWWV01006140">
    <property type="protein sequence ID" value="OMP03005.1"/>
    <property type="molecule type" value="Genomic_DNA"/>
</dbReference>
<dbReference type="OMA" id="ECIGMAS"/>
<dbReference type="Pfam" id="PF00107">
    <property type="entry name" value="ADH_zinc_N"/>
    <property type="match status" value="1"/>
</dbReference>
<evidence type="ECO:0000313" key="6">
    <source>
        <dbReference type="EMBL" id="OMP03005.1"/>
    </source>
</evidence>
<dbReference type="PANTHER" id="PTHR43880">
    <property type="entry name" value="ALCOHOL DEHYDROGENASE"/>
    <property type="match status" value="1"/>
</dbReference>
<comment type="subunit">
    <text evidence="2">Homodimer.</text>
</comment>
<dbReference type="Gene3D" id="3.90.180.10">
    <property type="entry name" value="Medium-chain alcohol dehydrogenases, catalytic domain"/>
    <property type="match status" value="1"/>
</dbReference>
<organism evidence="6 7">
    <name type="scientific">Corchorus capsularis</name>
    <name type="common">Jute</name>
    <dbReference type="NCBI Taxonomy" id="210143"/>
    <lineage>
        <taxon>Eukaryota</taxon>
        <taxon>Viridiplantae</taxon>
        <taxon>Streptophyta</taxon>
        <taxon>Embryophyta</taxon>
        <taxon>Tracheophyta</taxon>
        <taxon>Spermatophyta</taxon>
        <taxon>Magnoliopsida</taxon>
        <taxon>eudicotyledons</taxon>
        <taxon>Gunneridae</taxon>
        <taxon>Pentapetalae</taxon>
        <taxon>rosids</taxon>
        <taxon>malvids</taxon>
        <taxon>Malvales</taxon>
        <taxon>Malvaceae</taxon>
        <taxon>Grewioideae</taxon>
        <taxon>Apeibeae</taxon>
        <taxon>Corchorus</taxon>
    </lineage>
</organism>
<dbReference type="InterPro" id="IPR011032">
    <property type="entry name" value="GroES-like_sf"/>
</dbReference>
<evidence type="ECO:0000259" key="5">
    <source>
        <dbReference type="Pfam" id="PF00107"/>
    </source>
</evidence>
<keyword evidence="4" id="KW-0862">Zinc</keyword>
<dbReference type="GO" id="GO:0051903">
    <property type="term" value="F:S-(hydroxymethyl)glutathione dehydrogenase [NAD(P)+] activity"/>
    <property type="evidence" value="ECO:0007669"/>
    <property type="project" value="TreeGrafter"/>
</dbReference>
<dbReference type="PANTHER" id="PTHR43880:SF7">
    <property type="entry name" value="ALCOHOL DEHYDROGENASE-LIKE 7"/>
    <property type="match status" value="1"/>
</dbReference>